<feature type="non-terminal residue" evidence="2">
    <location>
        <position position="1"/>
    </location>
</feature>
<name>A0A5D2WQF3_GOSMU</name>
<dbReference type="EMBL" id="CM017647">
    <property type="protein sequence ID" value="TYJ03750.1"/>
    <property type="molecule type" value="Genomic_DNA"/>
</dbReference>
<organism evidence="2 3">
    <name type="scientific">Gossypium mustelinum</name>
    <name type="common">Cotton</name>
    <name type="synonym">Gossypium caicoense</name>
    <dbReference type="NCBI Taxonomy" id="34275"/>
    <lineage>
        <taxon>Eukaryota</taxon>
        <taxon>Viridiplantae</taxon>
        <taxon>Streptophyta</taxon>
        <taxon>Embryophyta</taxon>
        <taxon>Tracheophyta</taxon>
        <taxon>Spermatophyta</taxon>
        <taxon>Magnoliopsida</taxon>
        <taxon>eudicotyledons</taxon>
        <taxon>Gunneridae</taxon>
        <taxon>Pentapetalae</taxon>
        <taxon>rosids</taxon>
        <taxon>malvids</taxon>
        <taxon>Malvales</taxon>
        <taxon>Malvaceae</taxon>
        <taxon>Malvoideae</taxon>
        <taxon>Gossypium</taxon>
    </lineage>
</organism>
<protein>
    <submittedName>
        <fullName evidence="2">Uncharacterized protein</fullName>
    </submittedName>
</protein>
<feature type="compositionally biased region" description="Basic residues" evidence="1">
    <location>
        <begin position="1"/>
        <end position="15"/>
    </location>
</feature>
<gene>
    <name evidence="2" type="ORF">E1A91_A12G048900v1</name>
</gene>
<dbReference type="Proteomes" id="UP000323597">
    <property type="component" value="Chromosome A12"/>
</dbReference>
<evidence type="ECO:0000313" key="2">
    <source>
        <dbReference type="EMBL" id="TYJ03749.1"/>
    </source>
</evidence>
<keyword evidence="3" id="KW-1185">Reference proteome</keyword>
<proteinExistence type="predicted"/>
<evidence type="ECO:0000256" key="1">
    <source>
        <dbReference type="SAM" id="MobiDB-lite"/>
    </source>
</evidence>
<reference evidence="2 3" key="1">
    <citation type="submission" date="2019-07" db="EMBL/GenBank/DDBJ databases">
        <title>WGS assembly of Gossypium mustelinum.</title>
        <authorList>
            <person name="Chen Z.J."/>
            <person name="Sreedasyam A."/>
            <person name="Ando A."/>
            <person name="Song Q."/>
            <person name="De L."/>
            <person name="Hulse-Kemp A."/>
            <person name="Ding M."/>
            <person name="Ye W."/>
            <person name="Kirkbride R."/>
            <person name="Jenkins J."/>
            <person name="Plott C."/>
            <person name="Lovell J."/>
            <person name="Lin Y.-M."/>
            <person name="Vaughn R."/>
            <person name="Liu B."/>
            <person name="Li W."/>
            <person name="Simpson S."/>
            <person name="Scheffler B."/>
            <person name="Saski C."/>
            <person name="Grover C."/>
            <person name="Hu G."/>
            <person name="Conover J."/>
            <person name="Carlson J."/>
            <person name="Shu S."/>
            <person name="Boston L."/>
            <person name="Williams M."/>
            <person name="Peterson D."/>
            <person name="Mcgee K."/>
            <person name="Jones D."/>
            <person name="Wendel J."/>
            <person name="Stelly D."/>
            <person name="Grimwood J."/>
            <person name="Schmutz J."/>
        </authorList>
    </citation>
    <scope>NUCLEOTIDE SEQUENCE [LARGE SCALE GENOMIC DNA]</scope>
    <source>
        <strain evidence="2">1408120.09</strain>
    </source>
</reference>
<accession>A0A5D2WQF3</accession>
<feature type="region of interest" description="Disordered" evidence="1">
    <location>
        <begin position="1"/>
        <end position="32"/>
    </location>
</feature>
<dbReference type="EMBL" id="CM017647">
    <property type="protein sequence ID" value="TYJ03749.1"/>
    <property type="molecule type" value="Genomic_DNA"/>
</dbReference>
<sequence length="138" mass="15727">NPKALKKPPIRKKAINVKEQSPTSAKTKTKIPAETSSRFLVKDKHSNERTKKSKALSPTMEIQKNFLQNQSKIQQILGPFKLIRLIFFHYQRNRARNPINPGTRKLSSPSFHRQSVGRSIYPARNKQLKALSTGAILI</sequence>
<dbReference type="AlphaFoldDB" id="A0A5D2WQF3"/>
<evidence type="ECO:0000313" key="3">
    <source>
        <dbReference type="Proteomes" id="UP000323597"/>
    </source>
</evidence>